<evidence type="ECO:0000256" key="1">
    <source>
        <dbReference type="SAM" id="MobiDB-lite"/>
    </source>
</evidence>
<keyword evidence="3" id="KW-1185">Reference proteome</keyword>
<dbReference type="AlphaFoldDB" id="A0A9Q0QA53"/>
<feature type="region of interest" description="Disordered" evidence="1">
    <location>
        <begin position="1"/>
        <end position="30"/>
    </location>
</feature>
<evidence type="ECO:0000313" key="3">
    <source>
        <dbReference type="Proteomes" id="UP001151529"/>
    </source>
</evidence>
<protein>
    <submittedName>
        <fullName evidence="2">Uncharacterized protein</fullName>
    </submittedName>
</protein>
<evidence type="ECO:0000313" key="2">
    <source>
        <dbReference type="EMBL" id="KAJ6702865.1"/>
    </source>
</evidence>
<gene>
    <name evidence="2" type="ORF">OIU85_028888</name>
</gene>
<feature type="compositionally biased region" description="Gly residues" evidence="1">
    <location>
        <begin position="1"/>
        <end position="15"/>
    </location>
</feature>
<organism evidence="2 3">
    <name type="scientific">Salix viminalis</name>
    <name type="common">Common osier</name>
    <name type="synonym">Basket willow</name>
    <dbReference type="NCBI Taxonomy" id="40686"/>
    <lineage>
        <taxon>Eukaryota</taxon>
        <taxon>Viridiplantae</taxon>
        <taxon>Streptophyta</taxon>
        <taxon>Embryophyta</taxon>
        <taxon>Tracheophyta</taxon>
        <taxon>Spermatophyta</taxon>
        <taxon>Magnoliopsida</taxon>
        <taxon>eudicotyledons</taxon>
        <taxon>Gunneridae</taxon>
        <taxon>Pentapetalae</taxon>
        <taxon>rosids</taxon>
        <taxon>fabids</taxon>
        <taxon>Malpighiales</taxon>
        <taxon>Salicaceae</taxon>
        <taxon>Saliceae</taxon>
        <taxon>Salix</taxon>
    </lineage>
</organism>
<accession>A0A9Q0QA53</accession>
<comment type="caution">
    <text evidence="2">The sequence shown here is derived from an EMBL/GenBank/DDBJ whole genome shotgun (WGS) entry which is preliminary data.</text>
</comment>
<dbReference type="EMBL" id="JAPFFL010000009">
    <property type="protein sequence ID" value="KAJ6702865.1"/>
    <property type="molecule type" value="Genomic_DNA"/>
</dbReference>
<name>A0A9Q0QA53_SALVM</name>
<proteinExistence type="predicted"/>
<reference evidence="2" key="2">
    <citation type="journal article" date="2023" name="Int. J. Mol. Sci.">
        <title>De Novo Assembly and Annotation of 11 Diverse Shrub Willow (Salix) Genomes Reveals Novel Gene Organization in Sex-Linked Regions.</title>
        <authorList>
            <person name="Hyden B."/>
            <person name="Feng K."/>
            <person name="Yates T.B."/>
            <person name="Jawdy S."/>
            <person name="Cereghino C."/>
            <person name="Smart L.B."/>
            <person name="Muchero W."/>
        </authorList>
    </citation>
    <scope>NUCLEOTIDE SEQUENCE [LARGE SCALE GENOMIC DNA]</scope>
    <source>
        <tissue evidence="2">Shoot tip</tissue>
    </source>
</reference>
<sequence>MWGEVPGRGGGGGAGVRHKGGREVTAGGRDQLRERLVVGGRDCHKRAGISGSGGGYRERQGKLLWLKRGSWSVAGGRQRGGWLGEDKGTEAMGAVLFGWRKRQRGQRGKGCYR</sequence>
<dbReference type="Proteomes" id="UP001151529">
    <property type="component" value="Chromosome 3"/>
</dbReference>
<reference evidence="2" key="1">
    <citation type="submission" date="2022-11" db="EMBL/GenBank/DDBJ databases">
        <authorList>
            <person name="Hyden B.L."/>
            <person name="Feng K."/>
            <person name="Yates T."/>
            <person name="Jawdy S."/>
            <person name="Smart L.B."/>
            <person name="Muchero W."/>
        </authorList>
    </citation>
    <scope>NUCLEOTIDE SEQUENCE</scope>
    <source>
        <tissue evidence="2">Shoot tip</tissue>
    </source>
</reference>